<dbReference type="AlphaFoldDB" id="A0A2H0FGP0"/>
<feature type="non-terminal residue" evidence="3">
    <location>
        <position position="541"/>
    </location>
</feature>
<keyword evidence="2" id="KW-1133">Transmembrane helix</keyword>
<evidence type="ECO:0000256" key="1">
    <source>
        <dbReference type="SAM" id="Coils"/>
    </source>
</evidence>
<protein>
    <submittedName>
        <fullName evidence="3">Uncharacterized protein</fullName>
    </submittedName>
</protein>
<dbReference type="EMBL" id="PCUC01000160">
    <property type="protein sequence ID" value="PIQ05090.1"/>
    <property type="molecule type" value="Genomic_DNA"/>
</dbReference>
<proteinExistence type="predicted"/>
<evidence type="ECO:0000256" key="2">
    <source>
        <dbReference type="SAM" id="Phobius"/>
    </source>
</evidence>
<sequence>MRVFEFHFNPKLKPDLIFDSFCYEPENIYERRVGSLYMAGLLKNTLPQNFRLLNNLAKVIKESYYRPALHSSEKQLKESLKTANEFLEKVAKAGDVSWLGNLSFAALSLRNFELNFTKVGDLKIFLLRGGGVIDIDRKLRFQDIAPWPLKIFGNIVSGKLAENDIILVLTKEVLEIFQNQNLLTEIAKAIPLDEGKLKEIFKIKGDELLKVSGVCLLIFLSKEIGYPAKGWVGKKEIISPQSYPKEFSFKEVFTPILNYLKKLIKKPGLEKLASVKQFGKKFGKKFRVPKLKLPKLAIPKLNKNIISILALIFFLVLGSLIFQKERAEELREYQATLEQIQEKVNLAESFLILKETKPEAVQEANLLLKETWEEISPLTKIASTLPQNLSNQISSLENEISKNLYEINKLVEIAEPKLLFEFNSREFVPQKMVSDDENLYFLSPYSQNLFKVGLGEKKGEIIQQERKFNLAANLDNAIAFYSKPNQVFIFKDGNFSQVSLEEPYSSPSLSREITKGEEESLLSSPSLRESSVFDDFSSFKS</sequence>
<evidence type="ECO:0000313" key="4">
    <source>
        <dbReference type="Proteomes" id="UP000230778"/>
    </source>
</evidence>
<keyword evidence="2" id="KW-0812">Transmembrane</keyword>
<gene>
    <name evidence="3" type="ORF">COW72_03020</name>
</gene>
<name>A0A2H0FGP0_9BACT</name>
<reference evidence="3 4" key="1">
    <citation type="submission" date="2017-09" db="EMBL/GenBank/DDBJ databases">
        <title>Depth-based differentiation of microbial function through sediment-hosted aquifers and enrichment of novel symbionts in the deep terrestrial subsurface.</title>
        <authorList>
            <person name="Probst A.J."/>
            <person name="Ladd B."/>
            <person name="Jarett J.K."/>
            <person name="Geller-Mcgrath D.E."/>
            <person name="Sieber C.M."/>
            <person name="Emerson J.B."/>
            <person name="Anantharaman K."/>
            <person name="Thomas B.C."/>
            <person name="Malmstrom R."/>
            <person name="Stieglmeier M."/>
            <person name="Klingl A."/>
            <person name="Woyke T."/>
            <person name="Ryan C.M."/>
            <person name="Banfield J.F."/>
        </authorList>
    </citation>
    <scope>NUCLEOTIDE SEQUENCE [LARGE SCALE GENOMIC DNA]</scope>
    <source>
        <strain evidence="3">CG18_big_fil_WC_8_21_14_2_50_37_10</strain>
    </source>
</reference>
<evidence type="ECO:0000313" key="3">
    <source>
        <dbReference type="EMBL" id="PIQ05090.1"/>
    </source>
</evidence>
<organism evidence="3 4">
    <name type="scientific">Candidatus Nealsonbacteria bacterium CG18_big_fil_WC_8_21_14_2_50_37_10</name>
    <dbReference type="NCBI Taxonomy" id="1974717"/>
    <lineage>
        <taxon>Bacteria</taxon>
        <taxon>Candidatus Nealsoniibacteriota</taxon>
    </lineage>
</organism>
<feature type="transmembrane region" description="Helical" evidence="2">
    <location>
        <begin position="305"/>
        <end position="322"/>
    </location>
</feature>
<accession>A0A2H0FGP0</accession>
<feature type="coiled-coil region" evidence="1">
    <location>
        <begin position="323"/>
        <end position="350"/>
    </location>
</feature>
<keyword evidence="1" id="KW-0175">Coiled coil</keyword>
<keyword evidence="2" id="KW-0472">Membrane</keyword>
<comment type="caution">
    <text evidence="3">The sequence shown here is derived from an EMBL/GenBank/DDBJ whole genome shotgun (WGS) entry which is preliminary data.</text>
</comment>
<dbReference type="Proteomes" id="UP000230778">
    <property type="component" value="Unassembled WGS sequence"/>
</dbReference>